<evidence type="ECO:0000313" key="2">
    <source>
        <dbReference type="Proteomes" id="UP000472272"/>
    </source>
</evidence>
<accession>A0A670IHV1</accession>
<evidence type="ECO:0000313" key="1">
    <source>
        <dbReference type="Ensembl" id="ENSPMRP00000011493.1"/>
    </source>
</evidence>
<dbReference type="Ensembl" id="ENSPMRT00000012276.1">
    <property type="protein sequence ID" value="ENSPMRP00000011493.1"/>
    <property type="gene ID" value="ENSPMRG00000007695.1"/>
</dbReference>
<name>A0A670IHV1_PODMU</name>
<reference evidence="1" key="2">
    <citation type="submission" date="2025-08" db="UniProtKB">
        <authorList>
            <consortium name="Ensembl"/>
        </authorList>
    </citation>
    <scope>IDENTIFICATION</scope>
</reference>
<sequence length="39" mass="4712">MAFIRKRRQEQQQLYSKERSAATCVINLGSWLTDRHFWG</sequence>
<protein>
    <submittedName>
        <fullName evidence="1">Uncharacterized protein</fullName>
    </submittedName>
</protein>
<dbReference type="AlphaFoldDB" id="A0A670IHV1"/>
<dbReference type="Proteomes" id="UP000472272">
    <property type="component" value="Chromosome 7"/>
</dbReference>
<keyword evidence="2" id="KW-1185">Reference proteome</keyword>
<organism evidence="1 2">
    <name type="scientific">Podarcis muralis</name>
    <name type="common">Wall lizard</name>
    <name type="synonym">Lacerta muralis</name>
    <dbReference type="NCBI Taxonomy" id="64176"/>
    <lineage>
        <taxon>Eukaryota</taxon>
        <taxon>Metazoa</taxon>
        <taxon>Chordata</taxon>
        <taxon>Craniata</taxon>
        <taxon>Vertebrata</taxon>
        <taxon>Euteleostomi</taxon>
        <taxon>Lepidosauria</taxon>
        <taxon>Squamata</taxon>
        <taxon>Bifurcata</taxon>
        <taxon>Unidentata</taxon>
        <taxon>Episquamata</taxon>
        <taxon>Laterata</taxon>
        <taxon>Lacertibaenia</taxon>
        <taxon>Lacertidae</taxon>
        <taxon>Podarcis</taxon>
    </lineage>
</organism>
<reference evidence="1 2" key="1">
    <citation type="journal article" date="2019" name="Proc. Natl. Acad. Sci. U.S.A.">
        <title>Regulatory changes in pterin and carotenoid genes underlie balanced color polymorphisms in the wall lizard.</title>
        <authorList>
            <person name="Andrade P."/>
            <person name="Pinho C."/>
            <person name="Perez I de Lanuza G."/>
            <person name="Afonso S."/>
            <person name="Brejcha J."/>
            <person name="Rubin C.J."/>
            <person name="Wallerman O."/>
            <person name="Pereira P."/>
            <person name="Sabatino S.J."/>
            <person name="Bellati A."/>
            <person name="Pellitteri-Rosa D."/>
            <person name="Bosakova Z."/>
            <person name="Bunikis I."/>
            <person name="Carretero M.A."/>
            <person name="Feiner N."/>
            <person name="Marsik P."/>
            <person name="Pauperio F."/>
            <person name="Salvi D."/>
            <person name="Soler L."/>
            <person name="While G.M."/>
            <person name="Uller T."/>
            <person name="Font E."/>
            <person name="Andersson L."/>
            <person name="Carneiro M."/>
        </authorList>
    </citation>
    <scope>NUCLEOTIDE SEQUENCE</scope>
</reference>
<proteinExistence type="predicted"/>
<reference evidence="1" key="3">
    <citation type="submission" date="2025-09" db="UniProtKB">
        <authorList>
            <consortium name="Ensembl"/>
        </authorList>
    </citation>
    <scope>IDENTIFICATION</scope>
</reference>